<feature type="transmembrane region" description="Helical" evidence="10">
    <location>
        <begin position="317"/>
        <end position="335"/>
    </location>
</feature>
<comment type="function">
    <text evidence="9">O-acyltransferase that catalyzes D-alanylation of both teichoic acid and lipoteichoic acid (LTA). D-alanylation of LTA plays an important role in modulating the properties of the cell wall in Gram-positive bacteria, influencing the net charge of the cell wall. Catalyzes D-alanylation from DltC carrier protein.</text>
</comment>
<dbReference type="UniPathway" id="UPA00556"/>
<dbReference type="InterPro" id="IPR004299">
    <property type="entry name" value="MBOAT_fam"/>
</dbReference>
<dbReference type="PIRSF" id="PIRSF500216">
    <property type="entry name" value="DltB"/>
    <property type="match status" value="1"/>
</dbReference>
<protein>
    <recommendedName>
        <fullName evidence="9">Teichoic acid D-alanyltransferase</fullName>
        <ecNumber evidence="9">2.3.1.-</ecNumber>
    </recommendedName>
</protein>
<feature type="transmembrane region" description="Helical" evidence="10">
    <location>
        <begin position="223"/>
        <end position="244"/>
    </location>
</feature>
<dbReference type="PANTHER" id="PTHR13285:SF23">
    <property type="entry name" value="TEICHOIC ACID D-ALANYLTRANSFERASE"/>
    <property type="match status" value="1"/>
</dbReference>
<accession>J2ZU38</accession>
<evidence type="ECO:0000256" key="1">
    <source>
        <dbReference type="ARBA" id="ARBA00004651"/>
    </source>
</evidence>
<organism evidence="11 12">
    <name type="scientific">Loigolactobacillus coryniformis subsp. coryniformis CECT 5711</name>
    <dbReference type="NCBI Taxonomy" id="1185325"/>
    <lineage>
        <taxon>Bacteria</taxon>
        <taxon>Bacillati</taxon>
        <taxon>Bacillota</taxon>
        <taxon>Bacilli</taxon>
        <taxon>Lactobacillales</taxon>
        <taxon>Lactobacillaceae</taxon>
        <taxon>Loigolactobacillus</taxon>
    </lineage>
</organism>
<evidence type="ECO:0000256" key="8">
    <source>
        <dbReference type="ARBA" id="ARBA00023315"/>
    </source>
</evidence>
<dbReference type="Pfam" id="PF03062">
    <property type="entry name" value="MBOAT"/>
    <property type="match status" value="1"/>
</dbReference>
<keyword evidence="6 10" id="KW-1133">Transmembrane helix</keyword>
<keyword evidence="4 9" id="KW-0808">Transferase</keyword>
<gene>
    <name evidence="11" type="ORF">A11Y_56537</name>
</gene>
<keyword evidence="5 10" id="KW-0812">Transmembrane</keyword>
<comment type="caution">
    <text evidence="11">The sequence shown here is derived from an EMBL/GenBank/DDBJ whole genome shotgun (WGS) entry which is preliminary data.</text>
</comment>
<dbReference type="InterPro" id="IPR051085">
    <property type="entry name" value="MB_O-acyltransferase"/>
</dbReference>
<evidence type="ECO:0000256" key="7">
    <source>
        <dbReference type="ARBA" id="ARBA00023136"/>
    </source>
</evidence>
<feature type="transmembrane region" description="Helical" evidence="10">
    <location>
        <begin position="12"/>
        <end position="28"/>
    </location>
</feature>
<sequence length="408" mass="47653">MINLQPYGNPQYFVWLFISFLPLMIGLYHGQRFQCYETIVSLLFISLMFTGAKYQQGIAIIIYILWQLALVTGYAHYRRRNNRTVYFYLAVLLSSLPLIIVKVTPAIAGGQPSLIGFLGISYLTFKAVQTLMELRDGVLKDYSPKLFLHFLLFFPTLSSGPIDRYRRFAKDYATVPTKAAYLDFLEQGVHQILLGFFYKFILGYLFGTIWLPQLAHAALHNQAITHGLGLSWALVGYMYCYSLYLFFDFAGYSLFATGISAWLGIATPANFNQPFKAKNIKDFWNRWHMSLSFWFRDYVFMRFTFLVMKHHWIKKRVHVAQFAYLANFLLMGFWHGVTWYYIVYGLFHAGAIITNDAWLRFKKRRHLPSNRLTTALAIFITFNVVCFSFLIFSGFLNTLWFHNTTIMK</sequence>
<dbReference type="EMBL" id="AKFP01000007">
    <property type="protein sequence ID" value="EJN56496.1"/>
    <property type="molecule type" value="Genomic_DNA"/>
</dbReference>
<dbReference type="Proteomes" id="UP000007271">
    <property type="component" value="Unassembled WGS sequence"/>
</dbReference>
<feature type="transmembrane region" description="Helical" evidence="10">
    <location>
        <begin position="250"/>
        <end position="271"/>
    </location>
</feature>
<dbReference type="PATRIC" id="fig|1185325.3.peg.485"/>
<keyword evidence="8 9" id="KW-0012">Acyltransferase</keyword>
<dbReference type="GO" id="GO:0016746">
    <property type="term" value="F:acyltransferase activity"/>
    <property type="evidence" value="ECO:0007669"/>
    <property type="project" value="UniProtKB-KW"/>
</dbReference>
<comment type="pathway">
    <text evidence="9">Cell wall biogenesis; lipoteichoic acid biosynthesis.</text>
</comment>
<dbReference type="EC" id="2.3.1.-" evidence="9"/>
<evidence type="ECO:0000256" key="6">
    <source>
        <dbReference type="ARBA" id="ARBA00022989"/>
    </source>
</evidence>
<dbReference type="GO" id="GO:0005886">
    <property type="term" value="C:plasma membrane"/>
    <property type="evidence" value="ECO:0007669"/>
    <property type="project" value="UniProtKB-SubCell"/>
</dbReference>
<proteinExistence type="inferred from homology"/>
<reference evidence="11 12" key="1">
    <citation type="submission" date="2012-05" db="EMBL/GenBank/DDBJ databases">
        <title>Complete Genome Sequence of Lactobacillus coryniformis CECT5711.</title>
        <authorList>
            <person name="Rodriguez J.M."/>
        </authorList>
    </citation>
    <scope>NUCLEOTIDE SEQUENCE [LARGE SCALE GENOMIC DNA]</scope>
    <source>
        <strain evidence="12">CECT5711</strain>
    </source>
</reference>
<dbReference type="STRING" id="1185325.A11Y_56537"/>
<comment type="subcellular location">
    <subcellularLocation>
        <location evidence="1">Cell membrane</location>
        <topology evidence="1">Multi-pass membrane protein</topology>
    </subcellularLocation>
</comment>
<evidence type="ECO:0000256" key="2">
    <source>
        <dbReference type="ARBA" id="ARBA00010323"/>
    </source>
</evidence>
<comment type="similarity">
    <text evidence="2 9">Belongs to the membrane-bound acyltransferase family.</text>
</comment>
<dbReference type="PIRSF" id="PIRSF016636">
    <property type="entry name" value="AlgI_DltB"/>
    <property type="match status" value="1"/>
</dbReference>
<keyword evidence="3 9" id="KW-1003">Cell membrane</keyword>
<dbReference type="InterPro" id="IPR024024">
    <property type="entry name" value="DltB"/>
</dbReference>
<keyword evidence="7 9" id="KW-0472">Membrane</keyword>
<name>J2ZU38_9LACO</name>
<evidence type="ECO:0000256" key="10">
    <source>
        <dbReference type="SAM" id="Phobius"/>
    </source>
</evidence>
<dbReference type="InterPro" id="IPR024194">
    <property type="entry name" value="Ac/AlaTfrase_AlgI/DltB"/>
</dbReference>
<feature type="transmembrane region" description="Helical" evidence="10">
    <location>
        <begin position="341"/>
        <end position="361"/>
    </location>
</feature>
<dbReference type="PANTHER" id="PTHR13285">
    <property type="entry name" value="ACYLTRANSFERASE"/>
    <property type="match status" value="1"/>
</dbReference>
<evidence type="ECO:0000256" key="3">
    <source>
        <dbReference type="ARBA" id="ARBA00022475"/>
    </source>
</evidence>
<dbReference type="NCBIfam" id="TIGR04091">
    <property type="entry name" value="LTA_dltB"/>
    <property type="match status" value="1"/>
</dbReference>
<evidence type="ECO:0000256" key="9">
    <source>
        <dbReference type="PIRNR" id="PIRNR016636"/>
    </source>
</evidence>
<dbReference type="AlphaFoldDB" id="J2ZU38"/>
<feature type="transmembrane region" description="Helical" evidence="10">
    <location>
        <begin position="373"/>
        <end position="396"/>
    </location>
</feature>
<dbReference type="RefSeq" id="WP_004562536.1">
    <property type="nucleotide sequence ID" value="NZ_AKFP01000007.1"/>
</dbReference>
<feature type="transmembrane region" description="Helical" evidence="10">
    <location>
        <begin position="84"/>
        <end position="101"/>
    </location>
</feature>
<feature type="transmembrane region" description="Helical" evidence="10">
    <location>
        <begin position="192"/>
        <end position="211"/>
    </location>
</feature>
<evidence type="ECO:0000313" key="12">
    <source>
        <dbReference type="Proteomes" id="UP000007271"/>
    </source>
</evidence>
<evidence type="ECO:0000256" key="4">
    <source>
        <dbReference type="ARBA" id="ARBA00022679"/>
    </source>
</evidence>
<dbReference type="GO" id="GO:0070395">
    <property type="term" value="P:lipoteichoic acid biosynthetic process"/>
    <property type="evidence" value="ECO:0007669"/>
    <property type="project" value="UniProtKB-UniRule"/>
</dbReference>
<evidence type="ECO:0000313" key="11">
    <source>
        <dbReference type="EMBL" id="EJN56496.1"/>
    </source>
</evidence>
<evidence type="ECO:0000256" key="5">
    <source>
        <dbReference type="ARBA" id="ARBA00022692"/>
    </source>
</evidence>